<evidence type="ECO:0000313" key="2">
    <source>
        <dbReference type="Proteomes" id="UP001597119"/>
    </source>
</evidence>
<evidence type="ECO:0008006" key="3">
    <source>
        <dbReference type="Google" id="ProtNLM"/>
    </source>
</evidence>
<keyword evidence="2" id="KW-1185">Reference proteome</keyword>
<accession>A0ABD6CAV1</accession>
<dbReference type="Proteomes" id="UP001597119">
    <property type="component" value="Unassembled WGS sequence"/>
</dbReference>
<dbReference type="RefSeq" id="WP_247379245.1">
    <property type="nucleotide sequence ID" value="NZ_JALLGV010000007.1"/>
</dbReference>
<dbReference type="EMBL" id="JBHUDJ010000002">
    <property type="protein sequence ID" value="MFD1586660.1"/>
    <property type="molecule type" value="Genomic_DNA"/>
</dbReference>
<gene>
    <name evidence="1" type="ORF">ACFR9U_06670</name>
</gene>
<dbReference type="SUPFAM" id="SSF55874">
    <property type="entry name" value="ATPase domain of HSP90 chaperone/DNA topoisomerase II/histidine kinase"/>
    <property type="match status" value="1"/>
</dbReference>
<sequence>MFGKGHDSDGTGIGLSLVYRLVDQYGGSVWGDGAVARGAIVGIELETQLPDDRVT</sequence>
<evidence type="ECO:0000313" key="1">
    <source>
        <dbReference type="EMBL" id="MFD1586660.1"/>
    </source>
</evidence>
<dbReference type="InterPro" id="IPR036890">
    <property type="entry name" value="HATPase_C_sf"/>
</dbReference>
<organism evidence="1 2">
    <name type="scientific">Halorientalis brevis</name>
    <dbReference type="NCBI Taxonomy" id="1126241"/>
    <lineage>
        <taxon>Archaea</taxon>
        <taxon>Methanobacteriati</taxon>
        <taxon>Methanobacteriota</taxon>
        <taxon>Stenosarchaea group</taxon>
        <taxon>Halobacteria</taxon>
        <taxon>Halobacteriales</taxon>
        <taxon>Haloarculaceae</taxon>
        <taxon>Halorientalis</taxon>
    </lineage>
</organism>
<protein>
    <recommendedName>
        <fullName evidence="3">Histidine kinase/HSP90-like ATPase domain-containing protein</fullName>
    </recommendedName>
</protein>
<name>A0ABD6CAV1_9EURY</name>
<reference evidence="1 2" key="1">
    <citation type="journal article" date="2019" name="Int. J. Syst. Evol. Microbiol.">
        <title>The Global Catalogue of Microorganisms (GCM) 10K type strain sequencing project: providing services to taxonomists for standard genome sequencing and annotation.</title>
        <authorList>
            <consortium name="The Broad Institute Genomics Platform"/>
            <consortium name="The Broad Institute Genome Sequencing Center for Infectious Disease"/>
            <person name="Wu L."/>
            <person name="Ma J."/>
        </authorList>
    </citation>
    <scope>NUCLEOTIDE SEQUENCE [LARGE SCALE GENOMIC DNA]</scope>
    <source>
        <strain evidence="1 2">CGMCC 1.12125</strain>
    </source>
</reference>
<dbReference type="Gene3D" id="3.30.565.10">
    <property type="entry name" value="Histidine kinase-like ATPase, C-terminal domain"/>
    <property type="match status" value="1"/>
</dbReference>
<comment type="caution">
    <text evidence="1">The sequence shown here is derived from an EMBL/GenBank/DDBJ whole genome shotgun (WGS) entry which is preliminary data.</text>
</comment>
<proteinExistence type="predicted"/>
<dbReference type="AlphaFoldDB" id="A0ABD6CAV1"/>